<dbReference type="OrthoDB" id="274828at2759"/>
<evidence type="ECO:0000313" key="6">
    <source>
        <dbReference type="EMBL" id="GBP44594.1"/>
    </source>
</evidence>
<evidence type="ECO:0000256" key="1">
    <source>
        <dbReference type="ARBA" id="ARBA00004123"/>
    </source>
</evidence>
<accession>A0A4C1W328</accession>
<evidence type="ECO:0000256" key="2">
    <source>
        <dbReference type="ARBA" id="ARBA00023242"/>
    </source>
</evidence>
<dbReference type="CDD" id="cd23159">
    <property type="entry name" value="Prefoldin_URI1"/>
    <property type="match status" value="1"/>
</dbReference>
<feature type="coiled-coil region" evidence="4">
    <location>
        <begin position="227"/>
        <end position="295"/>
    </location>
</feature>
<reference evidence="6 7" key="1">
    <citation type="journal article" date="2019" name="Commun. Biol.">
        <title>The bagworm genome reveals a unique fibroin gene that provides high tensile strength.</title>
        <authorList>
            <person name="Kono N."/>
            <person name="Nakamura H."/>
            <person name="Ohtoshi R."/>
            <person name="Tomita M."/>
            <person name="Numata K."/>
            <person name="Arakawa K."/>
        </authorList>
    </citation>
    <scope>NUCLEOTIDE SEQUENCE [LARGE SCALE GENOMIC DNA]</scope>
</reference>
<sequence>MNVLGDVYYKGLLENEKQIRFWEDYLKNLEDLNLNFYTNRLKVPVLVPIGNRILFRGELIHTNEVTVALGSSYFAKCSTAQAEVLRQHRIADALNKVNLLKKERSYLENHLSFSKENVFSTNGHEIIEPYVKEDEDSWRVKHKENVKKYMQQKNRALITDNITDEELWARLEELELQEELEQEYLSAKDENYDTLDIVQNSIDITDCIDESKSNSSGENEYDALVFSTEKRNDLKEILNKQKSLEQQLLEIKQRERTKVQNEEDLLAHLDEIDELELIEDEIDRIDAKLDIEVNKTEEIHAVSSNKSRKSISFADDVVDSVEINFTHSDVLPSLESYDSNKGIQKPSDVYTAFQNSFNFNGTSSILRKSAYCPEDVQAEYTALPVQSQQHDINTISNSTIVLKEVIEKIGGEVKSNDNTERPQSLFKMRKSLKKS</sequence>
<dbReference type="InterPro" id="IPR009053">
    <property type="entry name" value="Prefoldin"/>
</dbReference>
<keyword evidence="4" id="KW-0175">Coiled coil</keyword>
<dbReference type="AlphaFoldDB" id="A0A4C1W328"/>
<evidence type="ECO:0000256" key="3">
    <source>
        <dbReference type="ARBA" id="ARBA00038295"/>
    </source>
</evidence>
<dbReference type="GO" id="GO:0003714">
    <property type="term" value="F:transcription corepressor activity"/>
    <property type="evidence" value="ECO:0007669"/>
    <property type="project" value="TreeGrafter"/>
</dbReference>
<comment type="caution">
    <text evidence="6">The sequence shown here is derived from an EMBL/GenBank/DDBJ whole genome shotgun (WGS) entry which is preliminary data.</text>
</comment>
<dbReference type="Pfam" id="PF02996">
    <property type="entry name" value="Prefoldin"/>
    <property type="match status" value="1"/>
</dbReference>
<dbReference type="InterPro" id="IPR004127">
    <property type="entry name" value="Prefoldin_subunit_alpha"/>
</dbReference>
<evidence type="ECO:0000256" key="4">
    <source>
        <dbReference type="SAM" id="Coils"/>
    </source>
</evidence>
<organism evidence="6 7">
    <name type="scientific">Eumeta variegata</name>
    <name type="common">Bagworm moth</name>
    <name type="synonym">Eumeta japonica</name>
    <dbReference type="NCBI Taxonomy" id="151549"/>
    <lineage>
        <taxon>Eukaryota</taxon>
        <taxon>Metazoa</taxon>
        <taxon>Ecdysozoa</taxon>
        <taxon>Arthropoda</taxon>
        <taxon>Hexapoda</taxon>
        <taxon>Insecta</taxon>
        <taxon>Pterygota</taxon>
        <taxon>Neoptera</taxon>
        <taxon>Endopterygota</taxon>
        <taxon>Lepidoptera</taxon>
        <taxon>Glossata</taxon>
        <taxon>Ditrysia</taxon>
        <taxon>Tineoidea</taxon>
        <taxon>Psychidae</taxon>
        <taxon>Oiketicinae</taxon>
        <taxon>Eumeta</taxon>
    </lineage>
</organism>
<keyword evidence="7" id="KW-1185">Reference proteome</keyword>
<protein>
    <submittedName>
        <fullName evidence="6">Unconventional prefoldin RPB5 interactor-like protein</fullName>
    </submittedName>
</protein>
<dbReference type="GO" id="GO:0019212">
    <property type="term" value="F:phosphatase inhibitor activity"/>
    <property type="evidence" value="ECO:0007669"/>
    <property type="project" value="TreeGrafter"/>
</dbReference>
<dbReference type="Proteomes" id="UP000299102">
    <property type="component" value="Unassembled WGS sequence"/>
</dbReference>
<dbReference type="Gene3D" id="1.10.287.370">
    <property type="match status" value="1"/>
</dbReference>
<dbReference type="GO" id="GO:0000122">
    <property type="term" value="P:negative regulation of transcription by RNA polymerase II"/>
    <property type="evidence" value="ECO:0007669"/>
    <property type="project" value="TreeGrafter"/>
</dbReference>
<gene>
    <name evidence="6" type="primary">uri</name>
    <name evidence="6" type="ORF">EVAR_75051_1</name>
</gene>
<evidence type="ECO:0000313" key="7">
    <source>
        <dbReference type="Proteomes" id="UP000299102"/>
    </source>
</evidence>
<dbReference type="PANTHER" id="PTHR15111">
    <property type="entry name" value="RNA POLYMERASE II SUBUNIT 5-MEDIATING PROTEIN NNX3"/>
    <property type="match status" value="1"/>
</dbReference>
<dbReference type="SUPFAM" id="SSF46579">
    <property type="entry name" value="Prefoldin"/>
    <property type="match status" value="1"/>
</dbReference>
<proteinExistence type="inferred from homology"/>
<dbReference type="EMBL" id="BGZK01000455">
    <property type="protein sequence ID" value="GBP44594.1"/>
    <property type="molecule type" value="Genomic_DNA"/>
</dbReference>
<evidence type="ECO:0000256" key="5">
    <source>
        <dbReference type="SAM" id="MobiDB-lite"/>
    </source>
</evidence>
<dbReference type="STRING" id="151549.A0A4C1W328"/>
<dbReference type="PANTHER" id="PTHR15111:SF0">
    <property type="entry name" value="UNCONVENTIONAL PREFOLDIN RPB5 INTERACTOR 1"/>
    <property type="match status" value="1"/>
</dbReference>
<comment type="similarity">
    <text evidence="3">Belongs to the RNA polymerase II subunit 5-mediating protein family.</text>
</comment>
<comment type="subcellular location">
    <subcellularLocation>
        <location evidence="1">Nucleus</location>
    </subcellularLocation>
</comment>
<dbReference type="InterPro" id="IPR052255">
    <property type="entry name" value="RNA_pol_II_subunit5-mediator"/>
</dbReference>
<dbReference type="GO" id="GO:0003682">
    <property type="term" value="F:chromatin binding"/>
    <property type="evidence" value="ECO:0007669"/>
    <property type="project" value="TreeGrafter"/>
</dbReference>
<name>A0A4C1W328_EUMVA</name>
<keyword evidence="2" id="KW-0539">Nucleus</keyword>
<feature type="region of interest" description="Disordered" evidence="5">
    <location>
        <begin position="412"/>
        <end position="435"/>
    </location>
</feature>
<dbReference type="GO" id="GO:0005634">
    <property type="term" value="C:nucleus"/>
    <property type="evidence" value="ECO:0007669"/>
    <property type="project" value="UniProtKB-SubCell"/>
</dbReference>